<accession>A0A2I1H7K5</accession>
<protein>
    <submittedName>
        <fullName evidence="1">Uncharacterized protein</fullName>
    </submittedName>
</protein>
<sequence>MLKYEDVSKLEGLGWIEYQLPKVVYEDYVQPSIEINGSINMQIDYVRRGYNKEEITYIPNINNLLPNFHKICPNVPEIFKDKYFSRKEMENLLELKDIINHL</sequence>
<reference evidence="1 2" key="1">
    <citation type="submission" date="2015-10" db="EMBL/GenBank/DDBJ databases">
        <title>Genome analyses suggest a sexual origin of heterokaryosis in a supposedly ancient asexual fungus.</title>
        <authorList>
            <person name="Ropars J."/>
            <person name="Sedzielewska K."/>
            <person name="Noel J."/>
            <person name="Charron P."/>
            <person name="Farinelli L."/>
            <person name="Marton T."/>
            <person name="Kruger M."/>
            <person name="Pelin A."/>
            <person name="Brachmann A."/>
            <person name="Corradi N."/>
        </authorList>
    </citation>
    <scope>NUCLEOTIDE SEQUENCE [LARGE SCALE GENOMIC DNA]</scope>
    <source>
        <strain evidence="1 2">A4</strain>
    </source>
</reference>
<comment type="caution">
    <text evidence="1">The sequence shown here is derived from an EMBL/GenBank/DDBJ whole genome shotgun (WGS) entry which is preliminary data.</text>
</comment>
<keyword evidence="2" id="KW-1185">Reference proteome</keyword>
<name>A0A2I1H7K5_9GLOM</name>
<organism evidence="1 2">
    <name type="scientific">Rhizophagus irregularis</name>
    <dbReference type="NCBI Taxonomy" id="588596"/>
    <lineage>
        <taxon>Eukaryota</taxon>
        <taxon>Fungi</taxon>
        <taxon>Fungi incertae sedis</taxon>
        <taxon>Mucoromycota</taxon>
        <taxon>Glomeromycotina</taxon>
        <taxon>Glomeromycetes</taxon>
        <taxon>Glomerales</taxon>
        <taxon>Glomeraceae</taxon>
        <taxon>Rhizophagus</taxon>
    </lineage>
</organism>
<dbReference type="AlphaFoldDB" id="A0A2I1H7K5"/>
<evidence type="ECO:0000313" key="2">
    <source>
        <dbReference type="Proteomes" id="UP000234323"/>
    </source>
</evidence>
<dbReference type="Proteomes" id="UP000234323">
    <property type="component" value="Unassembled WGS sequence"/>
</dbReference>
<proteinExistence type="predicted"/>
<dbReference type="EMBL" id="LLXI01001703">
    <property type="protein sequence ID" value="PKY54847.1"/>
    <property type="molecule type" value="Genomic_DNA"/>
</dbReference>
<gene>
    <name evidence="1" type="ORF">RhiirA4_473880</name>
</gene>
<evidence type="ECO:0000313" key="1">
    <source>
        <dbReference type="EMBL" id="PKY54847.1"/>
    </source>
</evidence>